<dbReference type="AlphaFoldDB" id="X0UT21"/>
<organism evidence="1">
    <name type="scientific">marine sediment metagenome</name>
    <dbReference type="NCBI Taxonomy" id="412755"/>
    <lineage>
        <taxon>unclassified sequences</taxon>
        <taxon>metagenomes</taxon>
        <taxon>ecological metagenomes</taxon>
    </lineage>
</organism>
<protein>
    <submittedName>
        <fullName evidence="1">Uncharacterized protein</fullName>
    </submittedName>
</protein>
<reference evidence="1" key="1">
    <citation type="journal article" date="2014" name="Front. Microbiol.">
        <title>High frequency of phylogenetically diverse reductive dehalogenase-homologous genes in deep subseafloor sedimentary metagenomes.</title>
        <authorList>
            <person name="Kawai M."/>
            <person name="Futagami T."/>
            <person name="Toyoda A."/>
            <person name="Takaki Y."/>
            <person name="Nishi S."/>
            <person name="Hori S."/>
            <person name="Arai W."/>
            <person name="Tsubouchi T."/>
            <person name="Morono Y."/>
            <person name="Uchiyama I."/>
            <person name="Ito T."/>
            <person name="Fujiyama A."/>
            <person name="Inagaki F."/>
            <person name="Takami H."/>
        </authorList>
    </citation>
    <scope>NUCLEOTIDE SEQUENCE</scope>
    <source>
        <strain evidence="1">Expedition CK06-06</strain>
    </source>
</reference>
<gene>
    <name evidence="1" type="ORF">S01H1_21024</name>
</gene>
<accession>X0UT21</accession>
<name>X0UT21_9ZZZZ</name>
<comment type="caution">
    <text evidence="1">The sequence shown here is derived from an EMBL/GenBank/DDBJ whole genome shotgun (WGS) entry which is preliminary data.</text>
</comment>
<sequence length="73" mass="8506">MLPTKEKLILMFESLIEIMECQNLFDKDSDTGVTQLKVTLGSLASFKDKDCCLVLYENYNKYLEFKYEHNKGS</sequence>
<proteinExistence type="predicted"/>
<dbReference type="EMBL" id="BARS01011591">
    <property type="protein sequence ID" value="GAF91605.1"/>
    <property type="molecule type" value="Genomic_DNA"/>
</dbReference>
<evidence type="ECO:0000313" key="1">
    <source>
        <dbReference type="EMBL" id="GAF91605.1"/>
    </source>
</evidence>